<feature type="transmembrane region" description="Helical" evidence="1">
    <location>
        <begin position="204"/>
        <end position="227"/>
    </location>
</feature>
<dbReference type="Proteomes" id="UP001202281">
    <property type="component" value="Unassembled WGS sequence"/>
</dbReference>
<feature type="transmembrane region" description="Helical" evidence="1">
    <location>
        <begin position="12"/>
        <end position="35"/>
    </location>
</feature>
<feature type="transmembrane region" description="Helical" evidence="1">
    <location>
        <begin position="94"/>
        <end position="118"/>
    </location>
</feature>
<protein>
    <submittedName>
        <fullName evidence="2">Uncharacterized protein</fullName>
    </submittedName>
</protein>
<sequence>MKALGRELRRFLVCLCDGVSLFWLAPAIPLLAAVFEFAQHVVEIRIGLLASRESFKALAFDPQRMAFGYPKIAAVWLSMLLASRFWANRAAGRAWWSFATVAWRPFCLGMALTLILSIPMLPGLGLPPAIYLAVSLVTLLATIPVMVLVMAGLLGDRDATLAGVFRHGWGKGLRIFAFTMLAAVPLQILHQADHVWAFGKAAPVVWALMTFDALLVGAMAAIVGTAVHHGYAPPDL</sequence>
<evidence type="ECO:0000313" key="3">
    <source>
        <dbReference type="Proteomes" id="UP001202281"/>
    </source>
</evidence>
<feature type="transmembrane region" description="Helical" evidence="1">
    <location>
        <begin position="130"/>
        <end position="154"/>
    </location>
</feature>
<name>A0ABT0BUY7_9SPHN</name>
<feature type="transmembrane region" description="Helical" evidence="1">
    <location>
        <begin position="68"/>
        <end position="87"/>
    </location>
</feature>
<accession>A0ABT0BUY7</accession>
<keyword evidence="1" id="KW-0812">Transmembrane</keyword>
<keyword evidence="1" id="KW-1133">Transmembrane helix</keyword>
<dbReference type="RefSeq" id="WP_243923645.1">
    <property type="nucleotide sequence ID" value="NZ_JALHLG010000044.1"/>
</dbReference>
<proteinExistence type="predicted"/>
<evidence type="ECO:0000313" key="2">
    <source>
        <dbReference type="EMBL" id="MCJ2188753.1"/>
    </source>
</evidence>
<gene>
    <name evidence="2" type="ORF">MTR66_18270</name>
</gene>
<keyword evidence="3" id="KW-1185">Reference proteome</keyword>
<feature type="transmembrane region" description="Helical" evidence="1">
    <location>
        <begin position="175"/>
        <end position="192"/>
    </location>
</feature>
<comment type="caution">
    <text evidence="2">The sequence shown here is derived from an EMBL/GenBank/DDBJ whole genome shotgun (WGS) entry which is preliminary data.</text>
</comment>
<dbReference type="EMBL" id="JALHLG010000044">
    <property type="protein sequence ID" value="MCJ2188753.1"/>
    <property type="molecule type" value="Genomic_DNA"/>
</dbReference>
<reference evidence="2 3" key="1">
    <citation type="submission" date="2022-04" db="EMBL/GenBank/DDBJ databases">
        <title>Identification of a novel bacterium isolated from mangrove sediments.</title>
        <authorList>
            <person name="Pan X."/>
        </authorList>
    </citation>
    <scope>NUCLEOTIDE SEQUENCE [LARGE SCALE GENOMIC DNA]</scope>
    <source>
        <strain evidence="2 3">B2638</strain>
    </source>
</reference>
<keyword evidence="1" id="KW-0472">Membrane</keyword>
<organism evidence="2 3">
    <name type="scientific">Novosphingobium beihaiensis</name>
    <dbReference type="NCBI Taxonomy" id="2930389"/>
    <lineage>
        <taxon>Bacteria</taxon>
        <taxon>Pseudomonadati</taxon>
        <taxon>Pseudomonadota</taxon>
        <taxon>Alphaproteobacteria</taxon>
        <taxon>Sphingomonadales</taxon>
        <taxon>Sphingomonadaceae</taxon>
        <taxon>Novosphingobium</taxon>
    </lineage>
</organism>
<evidence type="ECO:0000256" key="1">
    <source>
        <dbReference type="SAM" id="Phobius"/>
    </source>
</evidence>